<gene>
    <name evidence="12" type="ordered locus">Zymop_0077</name>
</gene>
<feature type="transmembrane region" description="Helical" evidence="10">
    <location>
        <begin position="181"/>
        <end position="202"/>
    </location>
</feature>
<feature type="transmembrane region" description="Helical" evidence="10">
    <location>
        <begin position="109"/>
        <end position="136"/>
    </location>
</feature>
<accession>F8ET91</accession>
<dbReference type="PRINTS" id="PR00164">
    <property type="entry name" value="ABC2TRNSPORT"/>
</dbReference>
<evidence type="ECO:0000256" key="6">
    <source>
        <dbReference type="ARBA" id="ARBA00022692"/>
    </source>
</evidence>
<dbReference type="AlphaFoldDB" id="F8ET91"/>
<evidence type="ECO:0000256" key="1">
    <source>
        <dbReference type="ARBA" id="ARBA00004651"/>
    </source>
</evidence>
<dbReference type="PATRIC" id="fig|579138.3.peg.85"/>
<dbReference type="GO" id="GO:0043190">
    <property type="term" value="C:ATP-binding cassette (ABC) transporter complex"/>
    <property type="evidence" value="ECO:0007669"/>
    <property type="project" value="InterPro"/>
</dbReference>
<dbReference type="RefSeq" id="WP_013933382.1">
    <property type="nucleotide sequence ID" value="NC_015709.1"/>
</dbReference>
<evidence type="ECO:0000256" key="4">
    <source>
        <dbReference type="ARBA" id="ARBA00022475"/>
    </source>
</evidence>
<dbReference type="GO" id="GO:0015920">
    <property type="term" value="P:lipopolysaccharide transport"/>
    <property type="evidence" value="ECO:0007669"/>
    <property type="project" value="TreeGrafter"/>
</dbReference>
<feature type="transmembrane region" description="Helical" evidence="10">
    <location>
        <begin position="148"/>
        <end position="169"/>
    </location>
</feature>
<evidence type="ECO:0000256" key="3">
    <source>
        <dbReference type="ARBA" id="ARBA00022448"/>
    </source>
</evidence>
<evidence type="ECO:0000256" key="9">
    <source>
        <dbReference type="ARBA" id="ARBA00023136"/>
    </source>
</evidence>
<keyword evidence="7 10" id="KW-1133">Transmembrane helix</keyword>
<dbReference type="GO" id="GO:0140359">
    <property type="term" value="F:ABC-type transporter activity"/>
    <property type="evidence" value="ECO:0007669"/>
    <property type="project" value="InterPro"/>
</dbReference>
<keyword evidence="9 10" id="KW-0472">Membrane</keyword>
<dbReference type="KEGG" id="zmp:Zymop_0077"/>
<organism evidence="12 13">
    <name type="scientific">Zymomonas mobilis subsp. pomaceae (strain ATCC 29192 / DSM 22645 / JCM 10191 / CCUG 17912 / NBRC 13757 / NCIMB 11200 / NRRL B-4491 / Barker I)</name>
    <dbReference type="NCBI Taxonomy" id="579138"/>
    <lineage>
        <taxon>Bacteria</taxon>
        <taxon>Pseudomonadati</taxon>
        <taxon>Pseudomonadota</taxon>
        <taxon>Alphaproteobacteria</taxon>
        <taxon>Sphingomonadales</taxon>
        <taxon>Zymomonadaceae</taxon>
        <taxon>Zymomonas</taxon>
    </lineage>
</organism>
<dbReference type="PANTHER" id="PTHR30413">
    <property type="entry name" value="INNER MEMBRANE TRANSPORT PERMEASE"/>
    <property type="match status" value="1"/>
</dbReference>
<feature type="domain" description="ABC-2 type transporter transmembrane" evidence="11">
    <location>
        <begin position="18"/>
        <end position="227"/>
    </location>
</feature>
<evidence type="ECO:0000256" key="8">
    <source>
        <dbReference type="ARBA" id="ARBA00023047"/>
    </source>
</evidence>
<dbReference type="Pfam" id="PF01061">
    <property type="entry name" value="ABC2_membrane"/>
    <property type="match status" value="1"/>
</dbReference>
<evidence type="ECO:0000256" key="5">
    <source>
        <dbReference type="ARBA" id="ARBA00022597"/>
    </source>
</evidence>
<evidence type="ECO:0000313" key="13">
    <source>
        <dbReference type="Proteomes" id="UP000000491"/>
    </source>
</evidence>
<keyword evidence="4" id="KW-1003">Cell membrane</keyword>
<evidence type="ECO:0000259" key="11">
    <source>
        <dbReference type="Pfam" id="PF01061"/>
    </source>
</evidence>
<dbReference type="InterPro" id="IPR013525">
    <property type="entry name" value="ABC2_TM"/>
</dbReference>
<evidence type="ECO:0000256" key="2">
    <source>
        <dbReference type="ARBA" id="ARBA00007783"/>
    </source>
</evidence>
<comment type="similarity">
    <text evidence="2">Belongs to the ABC-2 integral membrane protein family.</text>
</comment>
<evidence type="ECO:0000256" key="10">
    <source>
        <dbReference type="SAM" id="Phobius"/>
    </source>
</evidence>
<keyword evidence="8" id="KW-0625">Polysaccharide transport</keyword>
<dbReference type="InterPro" id="IPR000412">
    <property type="entry name" value="ABC_2_transport"/>
</dbReference>
<dbReference type="PANTHER" id="PTHR30413:SF10">
    <property type="entry name" value="CAPSULE POLYSACCHARIDE EXPORT INNER-MEMBRANE PROTEIN CTRC"/>
    <property type="match status" value="1"/>
</dbReference>
<dbReference type="Proteomes" id="UP000000491">
    <property type="component" value="Chromosome"/>
</dbReference>
<keyword evidence="3" id="KW-0813">Transport</keyword>
<name>F8ET91_ZYMMT</name>
<sequence length="265" mass="29974">MITNSQLFRGLQIQCRVIGALILRELHTRYGRENIGYLWIIIEPMLFASGIGILHAGAGGSEFAMTDIRPIPFALVGYGTFIIFRNVVGRAGGTIEANAPLLYHRMVSIFDMLVARTLLEAAGVMSSVFILLFFTYCLGLGTLPARPAILIIGQIYMTWLSFSLAMIVCAATHENATLERLLHPLIYFAMPISNIFIMMEWIPNPYREWIDWVPMAQCAEIVRYGQFESASNKYFSYGYMNLVCMTLTLIGLLYLRLIRRHVVLN</sequence>
<evidence type="ECO:0000256" key="7">
    <source>
        <dbReference type="ARBA" id="ARBA00022989"/>
    </source>
</evidence>
<comment type="subcellular location">
    <subcellularLocation>
        <location evidence="1">Cell membrane</location>
        <topology evidence="1">Multi-pass membrane protein</topology>
    </subcellularLocation>
</comment>
<protein>
    <submittedName>
        <fullName evidence="12">ABC-2 type transporter</fullName>
    </submittedName>
</protein>
<keyword evidence="5" id="KW-0762">Sugar transport</keyword>
<dbReference type="eggNOG" id="COG1682">
    <property type="taxonomic scope" value="Bacteria"/>
</dbReference>
<keyword evidence="6 10" id="KW-0812">Transmembrane</keyword>
<reference evidence="12 13" key="1">
    <citation type="journal article" date="2011" name="J. Bacteriol.">
        <title>Genome sequence of the ethanol-producing Zymomonas mobilis subsp. pomaceae lectotype strain ATCC 29192.</title>
        <authorList>
            <person name="Kouvelis V.N."/>
            <person name="Davenport K.W."/>
            <person name="Brettin T.S."/>
            <person name="Bruce D."/>
            <person name="Detter C."/>
            <person name="Han C.S."/>
            <person name="Nolan M."/>
            <person name="Tapia R."/>
            <person name="Damoulaki A."/>
            <person name="Kyrpides N.C."/>
            <person name="Typas M.A."/>
            <person name="Pappas K.M."/>
        </authorList>
    </citation>
    <scope>NUCLEOTIDE SEQUENCE [LARGE SCALE GENOMIC DNA]</scope>
    <source>
        <strain evidence="13">ATCC 29192 / DSM 22645 / JCM 10191 / CCUG 17912 / NBRC 13757 / NCIMB 11200 / NRRL B-4491 / Barker I</strain>
    </source>
</reference>
<dbReference type="HOGENOM" id="CLU_060703_5_1_5"/>
<proteinExistence type="inferred from homology"/>
<feature type="transmembrane region" description="Helical" evidence="10">
    <location>
        <begin position="37"/>
        <end position="58"/>
    </location>
</feature>
<feature type="transmembrane region" description="Helical" evidence="10">
    <location>
        <begin position="234"/>
        <end position="255"/>
    </location>
</feature>
<dbReference type="STRING" id="579138.Zymop_0077"/>
<dbReference type="EMBL" id="CP002865">
    <property type="protein sequence ID" value="AEI36981.1"/>
    <property type="molecule type" value="Genomic_DNA"/>
</dbReference>
<evidence type="ECO:0000313" key="12">
    <source>
        <dbReference type="EMBL" id="AEI36981.1"/>
    </source>
</evidence>
<feature type="transmembrane region" description="Helical" evidence="10">
    <location>
        <begin position="70"/>
        <end position="88"/>
    </location>
</feature>
<dbReference type="GO" id="GO:0015774">
    <property type="term" value="P:polysaccharide transport"/>
    <property type="evidence" value="ECO:0007669"/>
    <property type="project" value="UniProtKB-KW"/>
</dbReference>